<dbReference type="InterPro" id="IPR001005">
    <property type="entry name" value="SANT/Myb"/>
</dbReference>
<proteinExistence type="predicted"/>
<name>A0A7N1A901_KALFE</name>
<evidence type="ECO:0000256" key="1">
    <source>
        <dbReference type="ARBA" id="ARBA00004123"/>
    </source>
</evidence>
<dbReference type="InterPro" id="IPR017930">
    <property type="entry name" value="Myb_dom"/>
</dbReference>
<dbReference type="InterPro" id="IPR015495">
    <property type="entry name" value="Myb_TF_plants"/>
</dbReference>
<evidence type="ECO:0000259" key="5">
    <source>
        <dbReference type="PROSITE" id="PS50090"/>
    </source>
</evidence>
<keyword evidence="3" id="KW-0238">DNA-binding</keyword>
<dbReference type="EnsemblPlants" id="Kaladp0671s0007.1.v1.1">
    <property type="protein sequence ID" value="Kaladp0671s0007.1.v1.1"/>
    <property type="gene ID" value="Kaladp0671s0007.v1.1"/>
</dbReference>
<dbReference type="SMART" id="SM00717">
    <property type="entry name" value="SANT"/>
    <property type="match status" value="2"/>
</dbReference>
<dbReference type="PANTHER" id="PTHR47994:SF5">
    <property type="entry name" value="F14D16.11-RELATED"/>
    <property type="match status" value="1"/>
</dbReference>
<dbReference type="PROSITE" id="PS50090">
    <property type="entry name" value="MYB_LIKE"/>
    <property type="match status" value="2"/>
</dbReference>
<dbReference type="AlphaFoldDB" id="A0A7N1A901"/>
<evidence type="ECO:0000256" key="4">
    <source>
        <dbReference type="ARBA" id="ARBA00023242"/>
    </source>
</evidence>
<dbReference type="Proteomes" id="UP000594263">
    <property type="component" value="Unplaced"/>
</dbReference>
<dbReference type="SUPFAM" id="SSF46689">
    <property type="entry name" value="Homeodomain-like"/>
    <property type="match status" value="1"/>
</dbReference>
<dbReference type="GO" id="GO:0003677">
    <property type="term" value="F:DNA binding"/>
    <property type="evidence" value="ECO:0007669"/>
    <property type="project" value="UniProtKB-KW"/>
</dbReference>
<dbReference type="GO" id="GO:0005634">
    <property type="term" value="C:nucleus"/>
    <property type="evidence" value="ECO:0007669"/>
    <property type="project" value="UniProtKB-SubCell"/>
</dbReference>
<keyword evidence="4" id="KW-0539">Nucleus</keyword>
<evidence type="ECO:0000259" key="6">
    <source>
        <dbReference type="PROSITE" id="PS51294"/>
    </source>
</evidence>
<evidence type="ECO:0000256" key="2">
    <source>
        <dbReference type="ARBA" id="ARBA00022737"/>
    </source>
</evidence>
<comment type="subcellular location">
    <subcellularLocation>
        <location evidence="1">Nucleus</location>
    </subcellularLocation>
</comment>
<dbReference type="PANTHER" id="PTHR47994">
    <property type="entry name" value="F14D16.11-RELATED"/>
    <property type="match status" value="1"/>
</dbReference>
<feature type="domain" description="Myb-like" evidence="5">
    <location>
        <begin position="66"/>
        <end position="116"/>
    </location>
</feature>
<evidence type="ECO:0000313" key="7">
    <source>
        <dbReference type="EnsemblPlants" id="Kaladp0671s0007.1.v1.1"/>
    </source>
</evidence>
<dbReference type="FunFam" id="1.10.10.60:FF:000001">
    <property type="entry name" value="MYB-related transcription factor"/>
    <property type="match status" value="1"/>
</dbReference>
<protein>
    <submittedName>
        <fullName evidence="7">Uncharacterized protein</fullName>
    </submittedName>
</protein>
<feature type="domain" description="HTH myb-type" evidence="6">
    <location>
        <begin position="13"/>
        <end position="65"/>
    </location>
</feature>
<keyword evidence="2" id="KW-0677">Repeat</keyword>
<dbReference type="CDD" id="cd00167">
    <property type="entry name" value="SANT"/>
    <property type="match status" value="2"/>
</dbReference>
<organism evidence="7 8">
    <name type="scientific">Kalanchoe fedtschenkoi</name>
    <name type="common">Lavender scallops</name>
    <name type="synonym">South American air plant</name>
    <dbReference type="NCBI Taxonomy" id="63787"/>
    <lineage>
        <taxon>Eukaryota</taxon>
        <taxon>Viridiplantae</taxon>
        <taxon>Streptophyta</taxon>
        <taxon>Embryophyta</taxon>
        <taxon>Tracheophyta</taxon>
        <taxon>Spermatophyta</taxon>
        <taxon>Magnoliopsida</taxon>
        <taxon>eudicotyledons</taxon>
        <taxon>Gunneridae</taxon>
        <taxon>Pentapetalae</taxon>
        <taxon>Saxifragales</taxon>
        <taxon>Crassulaceae</taxon>
        <taxon>Kalanchoe</taxon>
    </lineage>
</organism>
<dbReference type="InterPro" id="IPR009057">
    <property type="entry name" value="Homeodomain-like_sf"/>
</dbReference>
<accession>A0A7N1A901</accession>
<feature type="domain" description="HTH myb-type" evidence="6">
    <location>
        <begin position="66"/>
        <end position="120"/>
    </location>
</feature>
<dbReference type="Gene3D" id="1.10.10.60">
    <property type="entry name" value="Homeodomain-like"/>
    <property type="match status" value="2"/>
</dbReference>
<evidence type="ECO:0000313" key="8">
    <source>
        <dbReference type="Proteomes" id="UP000594263"/>
    </source>
</evidence>
<dbReference type="Pfam" id="PF00249">
    <property type="entry name" value="Myb_DNA-binding"/>
    <property type="match status" value="2"/>
</dbReference>
<feature type="domain" description="Myb-like" evidence="5">
    <location>
        <begin position="13"/>
        <end position="65"/>
    </location>
</feature>
<dbReference type="PROSITE" id="PS51294">
    <property type="entry name" value="HTH_MYB"/>
    <property type="match status" value="2"/>
</dbReference>
<sequence>MKDSKPQMNGSSEDRVRKGLWSVEEDQMLLDYVNTHGKGHWNRVSRKTGLKRSGKSCRLRWMNYLSPSVKRERFTEDEDDLIIRLHKLLGNRWALIAGRVPGRTDNQVKNYWNTHLSKKLDTPNTQPAHSKPVIMHNCSELRSCCSGNNLSTAPADDQMISSDFSSNTTCGTKTRSVTVPIETANTEEEDETNIMKESVSGDVANRQIGALQTSKADELRQIETVAADAGADDDGDHGSCCFMQYLDDYTLHFVLNNNKRNNAASATAGM</sequence>
<evidence type="ECO:0000256" key="3">
    <source>
        <dbReference type="ARBA" id="ARBA00023125"/>
    </source>
</evidence>
<reference evidence="7" key="1">
    <citation type="submission" date="2021-01" db="UniProtKB">
        <authorList>
            <consortium name="EnsemblPlants"/>
        </authorList>
    </citation>
    <scope>IDENTIFICATION</scope>
</reference>
<keyword evidence="8" id="KW-1185">Reference proteome</keyword>
<dbReference type="Gramene" id="Kaladp0671s0007.1.v1.1">
    <property type="protein sequence ID" value="Kaladp0671s0007.1.v1.1"/>
    <property type="gene ID" value="Kaladp0671s0007.v1.1"/>
</dbReference>
<dbReference type="OMA" id="QMNGSSE"/>